<keyword evidence="1" id="KW-0812">Transmembrane</keyword>
<keyword evidence="3" id="KW-1185">Reference proteome</keyword>
<name>A0A7D8UTQ3_9HELO</name>
<dbReference type="PANTHER" id="PTHR35041">
    <property type="entry name" value="MEDIATOR OF RNA POLYMERASE II TRANSCRIPTION SUBUNIT 1"/>
    <property type="match status" value="1"/>
</dbReference>
<dbReference type="EMBL" id="QGMG01000048">
    <property type="protein sequence ID" value="TVY58273.1"/>
    <property type="molecule type" value="Genomic_DNA"/>
</dbReference>
<keyword evidence="1" id="KW-0472">Membrane</keyword>
<sequence length="435" mass="48991">MDVLRFSPTAPNSSYTLQVQGPYLQCKKARSTRQSALDYYAQRLATNSDNAILTTYGLNDFTPKPDEHPYLSMLYFSAFDPMLGKQGLRGPGPDQYNNWNVDLPPTFTQSFPLNISDEDDTGREVTYQVIPRQLWVQTADNSIICTLGNATREVNFHFVDGVQTISYGELQGFAPLYIRYERNNFFDVDLDIWPYVTVYLGLTNLLSGNITTRFQVLNDTFGWNTLVESSSRVMLTGLDSCQDFTDNSWSIHPIRGISSENGRILRSEGRDFNTLFNKHPSSCRNHTLDRAIEDLATNITISMMTSSHLTSMSQNTTQVHVLLARNLYHYNPLSLLLSYGIAFLFTTFSISLGLYTFRTNGVIHGSNFSSIITTTRNSELDKISEGSSIGTLSLDKELKMLRLKFGAIDIDGKFERAAFGVGDKVGALKKWGRYV</sequence>
<dbReference type="Proteomes" id="UP000481288">
    <property type="component" value="Unassembled WGS sequence"/>
</dbReference>
<proteinExistence type="predicted"/>
<accession>A0A7D8UTQ3</accession>
<feature type="transmembrane region" description="Helical" evidence="1">
    <location>
        <begin position="336"/>
        <end position="357"/>
    </location>
</feature>
<evidence type="ECO:0000256" key="1">
    <source>
        <dbReference type="SAM" id="Phobius"/>
    </source>
</evidence>
<dbReference type="PANTHER" id="PTHR35041:SF6">
    <property type="entry name" value="FORMYLMETHIONINE DEFORMYLASE-LIKE PROTEIN-RELATED"/>
    <property type="match status" value="1"/>
</dbReference>
<dbReference type="OrthoDB" id="5322539at2759"/>
<reference evidence="2 3" key="1">
    <citation type="submission" date="2018-05" db="EMBL/GenBank/DDBJ databases">
        <title>Whole genome sequencing for identification of molecular markers to develop diagnostic detection tools for the regulated plant pathogen Lachnellula willkommii.</title>
        <authorList>
            <person name="Giroux E."/>
            <person name="Bilodeau G."/>
        </authorList>
    </citation>
    <scope>NUCLEOTIDE SEQUENCE [LARGE SCALE GENOMIC DNA]</scope>
    <source>
        <strain evidence="2 3">CBS 625.97</strain>
    </source>
</reference>
<dbReference type="AlphaFoldDB" id="A0A7D8UTQ3"/>
<evidence type="ECO:0000313" key="3">
    <source>
        <dbReference type="Proteomes" id="UP000481288"/>
    </source>
</evidence>
<evidence type="ECO:0000313" key="2">
    <source>
        <dbReference type="EMBL" id="TVY58273.1"/>
    </source>
</evidence>
<gene>
    <name evidence="2" type="ORF">LCER1_G004127</name>
</gene>
<protein>
    <submittedName>
        <fullName evidence="2">Uncharacterized protein</fullName>
    </submittedName>
</protein>
<organism evidence="2 3">
    <name type="scientific">Lachnellula cervina</name>
    <dbReference type="NCBI Taxonomy" id="1316786"/>
    <lineage>
        <taxon>Eukaryota</taxon>
        <taxon>Fungi</taxon>
        <taxon>Dikarya</taxon>
        <taxon>Ascomycota</taxon>
        <taxon>Pezizomycotina</taxon>
        <taxon>Leotiomycetes</taxon>
        <taxon>Helotiales</taxon>
        <taxon>Lachnaceae</taxon>
        <taxon>Lachnellula</taxon>
    </lineage>
</organism>
<comment type="caution">
    <text evidence="2">The sequence shown here is derived from an EMBL/GenBank/DDBJ whole genome shotgun (WGS) entry which is preliminary data.</text>
</comment>
<keyword evidence="1" id="KW-1133">Transmembrane helix</keyword>